<name>A0A0N0C5M9_9BACL</name>
<dbReference type="AlphaFoldDB" id="A0A0N0C5M9"/>
<protein>
    <recommendedName>
        <fullName evidence="1">Putative amidase domain-containing protein</fullName>
    </recommendedName>
</protein>
<sequence>MPKGDTGLEREWKSALYTYVNQYNRCEIDYRPQTSERIVTDPEFVLERGERMARLDQWYRKRRAVPIRSETSAKLVRTLMDGVDESVVDVQLYSRLFYEKNGLTHREDRIERERLTFLRQGGAWTIARVEREVPERRPVGEGRPFQQADFVQAMNRPLLNREVLGQGRRSRQQLYRRDLVVAYADRWWNAGNPAFEEFDVDCTNYVSQCLFAGGAPIHYTGKREAGWWYKGYVNGAEMWSYSWAVSNSLERYLSGSSWGLSATEVERPEQLMLGDVILYDWDGDGRFQHSTVVTAFDAGGMPLVNAHTVSSRHRFWDYRDSYAWNERTVYRLFHIADEF</sequence>
<dbReference type="InterPro" id="IPR024301">
    <property type="entry name" value="Amidase_6"/>
</dbReference>
<organism evidence="2 3">
    <name type="scientific">Paenibacillus xylanivorans</name>
    <dbReference type="NCBI Taxonomy" id="1705561"/>
    <lineage>
        <taxon>Bacteria</taxon>
        <taxon>Bacillati</taxon>
        <taxon>Bacillota</taxon>
        <taxon>Bacilli</taxon>
        <taxon>Bacillales</taxon>
        <taxon>Paenibacillaceae</taxon>
        <taxon>Paenibacillus</taxon>
    </lineage>
</organism>
<evidence type="ECO:0000259" key="1">
    <source>
        <dbReference type="Pfam" id="PF12671"/>
    </source>
</evidence>
<dbReference type="Proteomes" id="UP000037688">
    <property type="component" value="Unassembled WGS sequence"/>
</dbReference>
<dbReference type="PATRIC" id="fig|1705561.3.peg.538"/>
<dbReference type="PANTHER" id="PTHR40032:SF1">
    <property type="entry name" value="EXPORTED PROTEIN"/>
    <property type="match status" value="1"/>
</dbReference>
<dbReference type="OrthoDB" id="9812429at2"/>
<comment type="caution">
    <text evidence="2">The sequence shown here is derived from an EMBL/GenBank/DDBJ whole genome shotgun (WGS) entry which is preliminary data.</text>
</comment>
<evidence type="ECO:0000313" key="3">
    <source>
        <dbReference type="Proteomes" id="UP000037688"/>
    </source>
</evidence>
<evidence type="ECO:0000313" key="2">
    <source>
        <dbReference type="EMBL" id="KOY17501.1"/>
    </source>
</evidence>
<dbReference type="EMBL" id="LITU01000036">
    <property type="protein sequence ID" value="KOY17501.1"/>
    <property type="molecule type" value="Genomic_DNA"/>
</dbReference>
<proteinExistence type="predicted"/>
<keyword evidence="3" id="KW-1185">Reference proteome</keyword>
<accession>A0A0N0C5M9</accession>
<dbReference type="Pfam" id="PF12671">
    <property type="entry name" value="Amidase_6"/>
    <property type="match status" value="1"/>
</dbReference>
<gene>
    <name evidence="2" type="ORF">AMS66_04340</name>
</gene>
<reference evidence="2 3" key="1">
    <citation type="submission" date="2015-08" db="EMBL/GenBank/DDBJ databases">
        <title>Draft genome sequence of cellulolytic and xylanolytic Paenibacillus sp. A59, isolated from a decaying forest soil from Patagonia, Argentina.</title>
        <authorList>
            <person name="Ghio S."/>
            <person name="Caceres A.M."/>
            <person name="Talia P."/>
            <person name="Grasso D."/>
            <person name="Campos E."/>
        </authorList>
    </citation>
    <scope>NUCLEOTIDE SEQUENCE [LARGE SCALE GENOMIC DNA]</scope>
    <source>
        <strain evidence="2 3">A59</strain>
    </source>
</reference>
<feature type="domain" description="Putative amidase" evidence="1">
    <location>
        <begin position="175"/>
        <end position="325"/>
    </location>
</feature>
<dbReference type="PANTHER" id="PTHR40032">
    <property type="entry name" value="EXPORTED PROTEIN-RELATED"/>
    <property type="match status" value="1"/>
</dbReference>